<evidence type="ECO:0000313" key="8">
    <source>
        <dbReference type="Proteomes" id="UP000199440"/>
    </source>
</evidence>
<name>A0A1G9YF01_9FLAO</name>
<organism evidence="7 8">
    <name type="scientific">Kriegella aquimaris</name>
    <dbReference type="NCBI Taxonomy" id="192904"/>
    <lineage>
        <taxon>Bacteria</taxon>
        <taxon>Pseudomonadati</taxon>
        <taxon>Bacteroidota</taxon>
        <taxon>Flavobacteriia</taxon>
        <taxon>Flavobacteriales</taxon>
        <taxon>Flavobacteriaceae</taxon>
        <taxon>Kriegella</taxon>
    </lineage>
</organism>
<protein>
    <recommendedName>
        <fullName evidence="5">Putative pre-16S rRNA nuclease</fullName>
        <ecNumber evidence="5">3.1.-.-</ecNumber>
    </recommendedName>
</protein>
<evidence type="ECO:0000256" key="3">
    <source>
        <dbReference type="ARBA" id="ARBA00022722"/>
    </source>
</evidence>
<comment type="subcellular location">
    <subcellularLocation>
        <location evidence="5">Cytoplasm</location>
    </subcellularLocation>
</comment>
<evidence type="ECO:0000256" key="1">
    <source>
        <dbReference type="ARBA" id="ARBA00022490"/>
    </source>
</evidence>
<keyword evidence="2 5" id="KW-0690">Ribosome biogenesis</keyword>
<evidence type="ECO:0000256" key="4">
    <source>
        <dbReference type="ARBA" id="ARBA00022801"/>
    </source>
</evidence>
<dbReference type="STRING" id="192904.SAMN04488514_12242"/>
<dbReference type="CDD" id="cd16964">
    <property type="entry name" value="YqgF"/>
    <property type="match status" value="1"/>
</dbReference>
<dbReference type="EMBL" id="FNGV01000022">
    <property type="protein sequence ID" value="SDN07630.1"/>
    <property type="molecule type" value="Genomic_DNA"/>
</dbReference>
<dbReference type="PANTHER" id="PTHR33317:SF4">
    <property type="entry name" value="POLYNUCLEOTIDYL TRANSFERASE, RIBONUCLEASE H-LIKE SUPERFAMILY PROTEIN"/>
    <property type="match status" value="1"/>
</dbReference>
<dbReference type="Pfam" id="PF03652">
    <property type="entry name" value="RuvX"/>
    <property type="match status" value="1"/>
</dbReference>
<comment type="function">
    <text evidence="5">Could be a nuclease involved in processing of the 5'-end of pre-16S rRNA.</text>
</comment>
<keyword evidence="3 5" id="KW-0540">Nuclease</keyword>
<reference evidence="8" key="1">
    <citation type="submission" date="2016-10" db="EMBL/GenBank/DDBJ databases">
        <authorList>
            <person name="Varghese N."/>
            <person name="Submissions S."/>
        </authorList>
    </citation>
    <scope>NUCLEOTIDE SEQUENCE [LARGE SCALE GENOMIC DNA]</scope>
    <source>
        <strain evidence="8">DSM 19886</strain>
    </source>
</reference>
<comment type="similarity">
    <text evidence="5">Belongs to the YqgF HJR family.</text>
</comment>
<evidence type="ECO:0000256" key="5">
    <source>
        <dbReference type="HAMAP-Rule" id="MF_00651"/>
    </source>
</evidence>
<dbReference type="GO" id="GO:0004518">
    <property type="term" value="F:nuclease activity"/>
    <property type="evidence" value="ECO:0007669"/>
    <property type="project" value="UniProtKB-KW"/>
</dbReference>
<evidence type="ECO:0000259" key="6">
    <source>
        <dbReference type="SMART" id="SM00732"/>
    </source>
</evidence>
<accession>A0A1G9YF01</accession>
<dbReference type="SUPFAM" id="SSF53098">
    <property type="entry name" value="Ribonuclease H-like"/>
    <property type="match status" value="1"/>
</dbReference>
<dbReference type="GO" id="GO:0000967">
    <property type="term" value="P:rRNA 5'-end processing"/>
    <property type="evidence" value="ECO:0007669"/>
    <property type="project" value="UniProtKB-UniRule"/>
</dbReference>
<dbReference type="InterPro" id="IPR012337">
    <property type="entry name" value="RNaseH-like_sf"/>
</dbReference>
<evidence type="ECO:0000256" key="2">
    <source>
        <dbReference type="ARBA" id="ARBA00022517"/>
    </source>
</evidence>
<proteinExistence type="inferred from homology"/>
<gene>
    <name evidence="7" type="ORF">SAMN04488514_12242</name>
</gene>
<sequence>MAIFAKNLGLGRILALDYGKKRTGIAVTDELQLIASGLTTVSTHELLPFLQNYIKTEAVERIIVGEPKQMDSTPSESEALIQPFLKRLIKTFPDIPIDRQDERFTSKMAFQSMLDGGLKKKQRRDKALVDEISATLILQAYLTRIS</sequence>
<feature type="domain" description="YqgF/RNase H-like" evidence="6">
    <location>
        <begin position="11"/>
        <end position="109"/>
    </location>
</feature>
<dbReference type="InterPro" id="IPR037027">
    <property type="entry name" value="YqgF/RNaseH-like_dom_sf"/>
</dbReference>
<dbReference type="EC" id="3.1.-.-" evidence="5"/>
<dbReference type="HAMAP" id="MF_00651">
    <property type="entry name" value="Nuclease_YqgF"/>
    <property type="match status" value="1"/>
</dbReference>
<dbReference type="SMART" id="SM00732">
    <property type="entry name" value="YqgFc"/>
    <property type="match status" value="1"/>
</dbReference>
<keyword evidence="4 5" id="KW-0378">Hydrolase</keyword>
<dbReference type="GO" id="GO:0016788">
    <property type="term" value="F:hydrolase activity, acting on ester bonds"/>
    <property type="evidence" value="ECO:0007669"/>
    <property type="project" value="UniProtKB-UniRule"/>
</dbReference>
<dbReference type="NCBIfam" id="TIGR00250">
    <property type="entry name" value="RNAse_H_YqgF"/>
    <property type="match status" value="1"/>
</dbReference>
<dbReference type="InterPro" id="IPR006641">
    <property type="entry name" value="YqgF/RNaseH-like_dom"/>
</dbReference>
<keyword evidence="8" id="KW-1185">Reference proteome</keyword>
<keyword evidence="1 5" id="KW-0963">Cytoplasm</keyword>
<dbReference type="AlphaFoldDB" id="A0A1G9YF01"/>
<evidence type="ECO:0000313" key="7">
    <source>
        <dbReference type="EMBL" id="SDN07630.1"/>
    </source>
</evidence>
<dbReference type="InterPro" id="IPR005227">
    <property type="entry name" value="YqgF"/>
</dbReference>
<dbReference type="PANTHER" id="PTHR33317">
    <property type="entry name" value="POLYNUCLEOTIDYL TRANSFERASE, RIBONUCLEASE H-LIKE SUPERFAMILY PROTEIN"/>
    <property type="match status" value="1"/>
</dbReference>
<dbReference type="Gene3D" id="3.30.420.140">
    <property type="entry name" value="YqgF/RNase H-like domain"/>
    <property type="match status" value="1"/>
</dbReference>
<dbReference type="GO" id="GO:0005829">
    <property type="term" value="C:cytosol"/>
    <property type="evidence" value="ECO:0007669"/>
    <property type="project" value="TreeGrafter"/>
</dbReference>
<dbReference type="Proteomes" id="UP000199440">
    <property type="component" value="Unassembled WGS sequence"/>
</dbReference>